<name>A0A699YE70_HAELA</name>
<dbReference type="EMBL" id="BLLF01000107">
    <property type="protein sequence ID" value="GFH07645.1"/>
    <property type="molecule type" value="Genomic_DNA"/>
</dbReference>
<dbReference type="PANTHER" id="PTHR43081">
    <property type="entry name" value="ADENYLATE CYCLASE, TERMINAL-DIFFERENTIATION SPECIFIC-RELATED"/>
    <property type="match status" value="1"/>
</dbReference>
<evidence type="ECO:0000313" key="3">
    <source>
        <dbReference type="Proteomes" id="UP000485058"/>
    </source>
</evidence>
<dbReference type="AlphaFoldDB" id="A0A699YE70"/>
<comment type="caution">
    <text evidence="2">The sequence shown here is derived from an EMBL/GenBank/DDBJ whole genome shotgun (WGS) entry which is preliminary data.</text>
</comment>
<keyword evidence="1" id="KW-0472">Membrane</keyword>
<sequence length="442" mass="48091">CKISFYVAGIAASYIQNNGTQSGFWFDPDSDGSFMRPLVGNNEAMRTVLQLLVDLQAFMPSERTCSNGHPAFLAGKCLMTIDWGGVFRAALTSNISRPGMLGIAPLPGSTQILDRTTLKLVNCTPALCPMAQPYRTARVAPNVTRTLPGAWVNTAPFPAFGGWTASVAASSPPEVQLATLAFFAYITSLSLEPRLDCSPNNSWADVLNVSGSVDPFRQQHLDPANIGRWTAAGYDQGTTIQYLSALSMAMASPNVALDSRMAYEAKAGRSYRTFFESAYLAVSKNMTDYHMIDALLVLDRSLVQSQQETLQMLGNPDPLELRQQYWYLIGRVASFMFPVPPPLTSGVDSTREVVIGACLAGGLLLLFSLGLLAWQRVVRLRRNHRSALGKLLPPGAGPDTTLVLTDVQDSTTLYECLPVEVMDACMRIAERIIRDLLAAHQG</sequence>
<keyword evidence="1" id="KW-0812">Transmembrane</keyword>
<accession>A0A699YE70</accession>
<feature type="non-terminal residue" evidence="2">
    <location>
        <position position="1"/>
    </location>
</feature>
<proteinExistence type="predicted"/>
<evidence type="ECO:0000256" key="1">
    <source>
        <dbReference type="SAM" id="Phobius"/>
    </source>
</evidence>
<dbReference type="PANTHER" id="PTHR43081:SF1">
    <property type="entry name" value="ADENYLATE CYCLASE, TERMINAL-DIFFERENTIATION SPECIFIC"/>
    <property type="match status" value="1"/>
</dbReference>
<keyword evidence="3" id="KW-1185">Reference proteome</keyword>
<dbReference type="Gene3D" id="3.40.190.10">
    <property type="entry name" value="Periplasmic binding protein-like II"/>
    <property type="match status" value="1"/>
</dbReference>
<feature type="transmembrane region" description="Helical" evidence="1">
    <location>
        <begin position="353"/>
        <end position="374"/>
    </location>
</feature>
<dbReference type="InterPro" id="IPR050697">
    <property type="entry name" value="Adenylyl/Guanylyl_Cyclase_3/4"/>
</dbReference>
<organism evidence="2 3">
    <name type="scientific">Haematococcus lacustris</name>
    <name type="common">Green alga</name>
    <name type="synonym">Haematococcus pluvialis</name>
    <dbReference type="NCBI Taxonomy" id="44745"/>
    <lineage>
        <taxon>Eukaryota</taxon>
        <taxon>Viridiplantae</taxon>
        <taxon>Chlorophyta</taxon>
        <taxon>core chlorophytes</taxon>
        <taxon>Chlorophyceae</taxon>
        <taxon>CS clade</taxon>
        <taxon>Chlamydomonadales</taxon>
        <taxon>Haematococcaceae</taxon>
        <taxon>Haematococcus</taxon>
    </lineage>
</organism>
<gene>
    <name evidence="2" type="ORF">HaLaN_02476</name>
</gene>
<evidence type="ECO:0000313" key="2">
    <source>
        <dbReference type="EMBL" id="GFH07645.1"/>
    </source>
</evidence>
<protein>
    <submittedName>
        <fullName evidence="2">Guanylate cyclase domain-containing protein</fullName>
    </submittedName>
</protein>
<dbReference type="Proteomes" id="UP000485058">
    <property type="component" value="Unassembled WGS sequence"/>
</dbReference>
<reference evidence="2 3" key="1">
    <citation type="submission" date="2020-02" db="EMBL/GenBank/DDBJ databases">
        <title>Draft genome sequence of Haematococcus lacustris strain NIES-144.</title>
        <authorList>
            <person name="Morimoto D."/>
            <person name="Nakagawa S."/>
            <person name="Yoshida T."/>
            <person name="Sawayama S."/>
        </authorList>
    </citation>
    <scope>NUCLEOTIDE SEQUENCE [LARGE SCALE GENOMIC DNA]</scope>
    <source>
        <strain evidence="2 3">NIES-144</strain>
    </source>
</reference>
<feature type="non-terminal residue" evidence="2">
    <location>
        <position position="442"/>
    </location>
</feature>
<keyword evidence="1" id="KW-1133">Transmembrane helix</keyword>